<name>A0ABM7Q9Z8_9GAMM</name>
<protein>
    <submittedName>
        <fullName evidence="1">Uncharacterized protein</fullName>
    </submittedName>
</protein>
<keyword evidence="2" id="KW-1185">Reference proteome</keyword>
<gene>
    <name evidence="1" type="ORF">LYSHEL_01720</name>
</gene>
<dbReference type="EMBL" id="AP024546">
    <property type="protein sequence ID" value="BCT94301.1"/>
    <property type="molecule type" value="Genomic_DNA"/>
</dbReference>
<accession>A0ABM7Q9Z8</accession>
<organism evidence="1 2">
    <name type="scientific">Lysobacter helvus</name>
    <dbReference type="NCBI Taxonomy" id="2675059"/>
    <lineage>
        <taxon>Bacteria</taxon>
        <taxon>Pseudomonadati</taxon>
        <taxon>Pseudomonadota</taxon>
        <taxon>Gammaproteobacteria</taxon>
        <taxon>Lysobacterales</taxon>
        <taxon>Lysobacteraceae</taxon>
        <taxon>Lysobacter</taxon>
    </lineage>
</organism>
<dbReference type="Proteomes" id="UP000680514">
    <property type="component" value="Chromosome"/>
</dbReference>
<sequence>MGRLVVLEGYVEDGKSGSISVLMLDGTSLSIEKSSVVKSAPMDTNKDALTRLFLNEDAEITITVTAGDLDGRGLSASGSILKWIDDGGTLSKSKDDTIQGAGSILKWVDDGGTIRKSLDDT</sequence>
<reference evidence="1 2" key="1">
    <citation type="submission" date="2021-03" db="EMBL/GenBank/DDBJ databases">
        <title>Complete Genome Sequences of Two Lysobacter Strains Isolated from Sea Water (Lysobacter caseinilyticus) and Soil (Lysobacter helvus) in South Korea.</title>
        <authorList>
            <person name="Watanabe Y."/>
            <person name="Arakawa K."/>
        </authorList>
    </citation>
    <scope>NUCLEOTIDE SEQUENCE [LARGE SCALE GENOMIC DNA]</scope>
    <source>
        <strain evidence="1 2">D10</strain>
    </source>
</reference>
<evidence type="ECO:0000313" key="2">
    <source>
        <dbReference type="Proteomes" id="UP000680514"/>
    </source>
</evidence>
<evidence type="ECO:0000313" key="1">
    <source>
        <dbReference type="EMBL" id="BCT94301.1"/>
    </source>
</evidence>
<proteinExistence type="predicted"/>
<dbReference type="RefSeq" id="WP_213435175.1">
    <property type="nucleotide sequence ID" value="NZ_AP024546.1"/>
</dbReference>